<dbReference type="EMBL" id="CAKOFQ010006840">
    <property type="protein sequence ID" value="CAH1975834.1"/>
    <property type="molecule type" value="Genomic_DNA"/>
</dbReference>
<reference evidence="1" key="1">
    <citation type="submission" date="2022-03" db="EMBL/GenBank/DDBJ databases">
        <authorList>
            <person name="Sayadi A."/>
        </authorList>
    </citation>
    <scope>NUCLEOTIDE SEQUENCE</scope>
</reference>
<keyword evidence="2" id="KW-1185">Reference proteome</keyword>
<protein>
    <submittedName>
        <fullName evidence="1">Uncharacterized protein</fullName>
    </submittedName>
</protein>
<dbReference type="AlphaFoldDB" id="A0A9P0KPR7"/>
<gene>
    <name evidence="1" type="ORF">ACAOBT_LOCUS11820</name>
</gene>
<accession>A0A9P0KPR7</accession>
<evidence type="ECO:0000313" key="2">
    <source>
        <dbReference type="Proteomes" id="UP001152888"/>
    </source>
</evidence>
<organism evidence="1 2">
    <name type="scientific">Acanthoscelides obtectus</name>
    <name type="common">Bean weevil</name>
    <name type="synonym">Bruchus obtectus</name>
    <dbReference type="NCBI Taxonomy" id="200917"/>
    <lineage>
        <taxon>Eukaryota</taxon>
        <taxon>Metazoa</taxon>
        <taxon>Ecdysozoa</taxon>
        <taxon>Arthropoda</taxon>
        <taxon>Hexapoda</taxon>
        <taxon>Insecta</taxon>
        <taxon>Pterygota</taxon>
        <taxon>Neoptera</taxon>
        <taxon>Endopterygota</taxon>
        <taxon>Coleoptera</taxon>
        <taxon>Polyphaga</taxon>
        <taxon>Cucujiformia</taxon>
        <taxon>Chrysomeloidea</taxon>
        <taxon>Chrysomelidae</taxon>
        <taxon>Bruchinae</taxon>
        <taxon>Bruchini</taxon>
        <taxon>Acanthoscelides</taxon>
    </lineage>
</organism>
<evidence type="ECO:0000313" key="1">
    <source>
        <dbReference type="EMBL" id="CAH1975834.1"/>
    </source>
</evidence>
<proteinExistence type="predicted"/>
<dbReference type="Proteomes" id="UP001152888">
    <property type="component" value="Unassembled WGS sequence"/>
</dbReference>
<dbReference type="OrthoDB" id="6430887at2759"/>
<comment type="caution">
    <text evidence="1">The sequence shown here is derived from an EMBL/GenBank/DDBJ whole genome shotgun (WGS) entry which is preliminary data.</text>
</comment>
<name>A0A9P0KPR7_ACAOB</name>
<sequence>MPAATECLYSPLRVSISLSLVLYLLLLRTRFIACMWINAHNSKIIDFCQRTMDGNKSMES</sequence>